<dbReference type="InterPro" id="IPR027310">
    <property type="entry name" value="Profilin_CS"/>
</dbReference>
<protein>
    <submittedName>
        <fullName evidence="1">Uncharacterized protein</fullName>
    </submittedName>
</protein>
<dbReference type="RefSeq" id="WP_241276691.1">
    <property type="nucleotide sequence ID" value="NZ_JAKZGS010000035.1"/>
</dbReference>
<evidence type="ECO:0000313" key="1">
    <source>
        <dbReference type="EMBL" id="MCH7400201.1"/>
    </source>
</evidence>
<gene>
    <name evidence="1" type="ORF">MM236_19565</name>
</gene>
<reference evidence="1" key="1">
    <citation type="submission" date="2022-03" db="EMBL/GenBank/DDBJ databases">
        <title>De novo assembled genomes of Belliella spp. (Cyclobacteriaceae) strains.</title>
        <authorList>
            <person name="Szabo A."/>
            <person name="Korponai K."/>
            <person name="Felfoldi T."/>
        </authorList>
    </citation>
    <scope>NUCLEOTIDE SEQUENCE</scope>
    <source>
        <strain evidence="1">DSM 107340</strain>
    </source>
</reference>
<evidence type="ECO:0000313" key="2">
    <source>
        <dbReference type="Proteomes" id="UP001165488"/>
    </source>
</evidence>
<keyword evidence="2" id="KW-1185">Reference proteome</keyword>
<name>A0ABS9UU97_9BACT</name>
<dbReference type="Proteomes" id="UP001165488">
    <property type="component" value="Unassembled WGS sequence"/>
</dbReference>
<proteinExistence type="predicted"/>
<organism evidence="1 2">
    <name type="scientific">Belliella calami</name>
    <dbReference type="NCBI Taxonomy" id="2923436"/>
    <lineage>
        <taxon>Bacteria</taxon>
        <taxon>Pseudomonadati</taxon>
        <taxon>Bacteroidota</taxon>
        <taxon>Cytophagia</taxon>
        <taxon>Cytophagales</taxon>
        <taxon>Cyclobacteriaceae</taxon>
        <taxon>Belliella</taxon>
    </lineage>
</organism>
<accession>A0ABS9UU97</accession>
<dbReference type="PROSITE" id="PS00414">
    <property type="entry name" value="PROFILIN"/>
    <property type="match status" value="1"/>
</dbReference>
<sequence length="128" mass="15315">MSWECYQDQDAVCEHLGSETVKNNCIKKHVKKVYFRNRMIYNAIHLESRLSHINKAKILFLDVIPKLLLGKTWILSSYKEFLEMHFKIYRSRLRFKKLMEIQSHQAPNQKAAKLTIHHLDEVKLNFTN</sequence>
<comment type="caution">
    <text evidence="1">The sequence shown here is derived from an EMBL/GenBank/DDBJ whole genome shotgun (WGS) entry which is preliminary data.</text>
</comment>
<dbReference type="EMBL" id="JAKZGS010000035">
    <property type="protein sequence ID" value="MCH7400201.1"/>
    <property type="molecule type" value="Genomic_DNA"/>
</dbReference>